<keyword evidence="3" id="KW-1185">Reference proteome</keyword>
<organism evidence="2 3">
    <name type="scientific">Corchorus capsularis</name>
    <name type="common">Jute</name>
    <dbReference type="NCBI Taxonomy" id="210143"/>
    <lineage>
        <taxon>Eukaryota</taxon>
        <taxon>Viridiplantae</taxon>
        <taxon>Streptophyta</taxon>
        <taxon>Embryophyta</taxon>
        <taxon>Tracheophyta</taxon>
        <taxon>Spermatophyta</taxon>
        <taxon>Magnoliopsida</taxon>
        <taxon>eudicotyledons</taxon>
        <taxon>Gunneridae</taxon>
        <taxon>Pentapetalae</taxon>
        <taxon>rosids</taxon>
        <taxon>malvids</taxon>
        <taxon>Malvales</taxon>
        <taxon>Malvaceae</taxon>
        <taxon>Grewioideae</taxon>
        <taxon>Apeibeae</taxon>
        <taxon>Corchorus</taxon>
    </lineage>
</organism>
<comment type="caution">
    <text evidence="2">The sequence shown here is derived from an EMBL/GenBank/DDBJ whole genome shotgun (WGS) entry which is preliminary data.</text>
</comment>
<feature type="compositionally biased region" description="Low complexity" evidence="1">
    <location>
        <begin position="23"/>
        <end position="35"/>
    </location>
</feature>
<feature type="region of interest" description="Disordered" evidence="1">
    <location>
        <begin position="1"/>
        <end position="35"/>
    </location>
</feature>
<name>A0A1R3GJJ0_COCAP</name>
<evidence type="ECO:0000313" key="2">
    <source>
        <dbReference type="EMBL" id="OMO58227.1"/>
    </source>
</evidence>
<gene>
    <name evidence="2" type="ORF">CCACVL1_25534</name>
</gene>
<feature type="compositionally biased region" description="Gly residues" evidence="1">
    <location>
        <begin position="1"/>
        <end position="22"/>
    </location>
</feature>
<sequence length="111" mass="11673">MCRGGGRGGGVGGGGGGIGGRVGSSSHSPSHGALSGSTVVRDAAAITGGYLGYSLIGSVSNNFAGELWYKRAKVSEFKPSWNDWWTRDLKRNFCRFKSDCLKRVYFSSAGM</sequence>
<dbReference type="OrthoDB" id="10438208at2759"/>
<protein>
    <submittedName>
        <fullName evidence="2">Uncharacterized protein</fullName>
    </submittedName>
</protein>
<reference evidence="2 3" key="1">
    <citation type="submission" date="2013-09" db="EMBL/GenBank/DDBJ databases">
        <title>Corchorus capsularis genome sequencing.</title>
        <authorList>
            <person name="Alam M."/>
            <person name="Haque M.S."/>
            <person name="Islam M.S."/>
            <person name="Emdad E.M."/>
            <person name="Islam M.M."/>
            <person name="Ahmed B."/>
            <person name="Halim A."/>
            <person name="Hossen Q.M.M."/>
            <person name="Hossain M.Z."/>
            <person name="Ahmed R."/>
            <person name="Khan M.M."/>
            <person name="Islam R."/>
            <person name="Rashid M.M."/>
            <person name="Khan S.A."/>
            <person name="Rahman M.S."/>
            <person name="Alam M."/>
        </authorList>
    </citation>
    <scope>NUCLEOTIDE SEQUENCE [LARGE SCALE GENOMIC DNA]</scope>
    <source>
        <strain evidence="3">cv. CVL-1</strain>
        <tissue evidence="2">Whole seedling</tissue>
    </source>
</reference>
<accession>A0A1R3GJJ0</accession>
<evidence type="ECO:0000313" key="3">
    <source>
        <dbReference type="Proteomes" id="UP000188268"/>
    </source>
</evidence>
<dbReference type="Proteomes" id="UP000188268">
    <property type="component" value="Unassembled WGS sequence"/>
</dbReference>
<evidence type="ECO:0000256" key="1">
    <source>
        <dbReference type="SAM" id="MobiDB-lite"/>
    </source>
</evidence>
<dbReference type="Gramene" id="OMO58227">
    <property type="protein sequence ID" value="OMO58227"/>
    <property type="gene ID" value="CCACVL1_25534"/>
</dbReference>
<dbReference type="AlphaFoldDB" id="A0A1R3GJJ0"/>
<proteinExistence type="predicted"/>
<dbReference type="EMBL" id="AWWV01014238">
    <property type="protein sequence ID" value="OMO58227.1"/>
    <property type="molecule type" value="Genomic_DNA"/>
</dbReference>